<protein>
    <submittedName>
        <fullName evidence="3">Partition protein, phage-associated</fullName>
    </submittedName>
</protein>
<dbReference type="SUPFAM" id="SSF110849">
    <property type="entry name" value="ParB/Sulfiredoxin"/>
    <property type="match status" value="1"/>
</dbReference>
<reference evidence="3 4" key="1">
    <citation type="submission" date="2015-03" db="EMBL/GenBank/DDBJ databases">
        <title>Genome assembly of Sandaracinus amylolyticus DSM 53668.</title>
        <authorList>
            <person name="Sharma G."/>
            <person name="Subramanian S."/>
        </authorList>
    </citation>
    <scope>NUCLEOTIDE SEQUENCE [LARGE SCALE GENOMIC DNA]</scope>
    <source>
        <strain evidence="3 4">DSM 53668</strain>
    </source>
</reference>
<dbReference type="AlphaFoldDB" id="A0A0F6VZF3"/>
<evidence type="ECO:0000256" key="1">
    <source>
        <dbReference type="SAM" id="MobiDB-lite"/>
    </source>
</evidence>
<organism evidence="3 4">
    <name type="scientific">Sandaracinus amylolyticus</name>
    <dbReference type="NCBI Taxonomy" id="927083"/>
    <lineage>
        <taxon>Bacteria</taxon>
        <taxon>Pseudomonadati</taxon>
        <taxon>Myxococcota</taxon>
        <taxon>Polyangia</taxon>
        <taxon>Polyangiales</taxon>
        <taxon>Sandaracinaceae</taxon>
        <taxon>Sandaracinus</taxon>
    </lineage>
</organism>
<dbReference type="EMBL" id="CP011125">
    <property type="protein sequence ID" value="AKF03383.1"/>
    <property type="molecule type" value="Genomic_DNA"/>
</dbReference>
<dbReference type="Gene3D" id="1.10.10.2830">
    <property type="match status" value="1"/>
</dbReference>
<evidence type="ECO:0000313" key="4">
    <source>
        <dbReference type="Proteomes" id="UP000034883"/>
    </source>
</evidence>
<feature type="domain" description="ParB/Spo0J HTH" evidence="2">
    <location>
        <begin position="120"/>
        <end position="201"/>
    </location>
</feature>
<feature type="compositionally biased region" description="Basic and acidic residues" evidence="1">
    <location>
        <begin position="281"/>
        <end position="294"/>
    </location>
</feature>
<sequence>MEAMLRLAPEEVVVIGVDTAHKKGEHTLFDERVFLPLDDDMLHSIEMYGVLKPIFVRRAGAVFEVVDGRRRVLHAREVNRAQRERGGGDPRTVRAITEDGDDAHLFGLSRLANRGAKPEHPIQTAEAARELHASGKSLSEIAGYLNVGVPMVRNYLSLLELHSQVREAVADEAVTMTAALKLVVLPAELQVAALEELLRSENRTVAAALAVRNRLCTTESDGRSVREPPPPRRVVQRFLSNPSAFGLGHVSEDFWLGVRWCHGFVPSSRIRGMANAVRTALERGRGRKRSDEPRGGGSESPR</sequence>
<proteinExistence type="predicted"/>
<dbReference type="InterPro" id="IPR041468">
    <property type="entry name" value="HTH_ParB/Spo0J"/>
</dbReference>
<evidence type="ECO:0000259" key="2">
    <source>
        <dbReference type="Pfam" id="PF17762"/>
    </source>
</evidence>
<evidence type="ECO:0000313" key="3">
    <source>
        <dbReference type="EMBL" id="AKF03383.1"/>
    </source>
</evidence>
<feature type="region of interest" description="Disordered" evidence="1">
    <location>
        <begin position="281"/>
        <end position="302"/>
    </location>
</feature>
<dbReference type="RefSeq" id="WP_053230828.1">
    <property type="nucleotide sequence ID" value="NZ_CP011125.1"/>
</dbReference>
<dbReference type="PANTHER" id="PTHR33375">
    <property type="entry name" value="CHROMOSOME-PARTITIONING PROTEIN PARB-RELATED"/>
    <property type="match status" value="1"/>
</dbReference>
<dbReference type="GO" id="GO:0007059">
    <property type="term" value="P:chromosome segregation"/>
    <property type="evidence" value="ECO:0007669"/>
    <property type="project" value="TreeGrafter"/>
</dbReference>
<dbReference type="GO" id="GO:0005694">
    <property type="term" value="C:chromosome"/>
    <property type="evidence" value="ECO:0007669"/>
    <property type="project" value="TreeGrafter"/>
</dbReference>
<dbReference type="Proteomes" id="UP000034883">
    <property type="component" value="Chromosome"/>
</dbReference>
<accession>A0A0F6VZF3</accession>
<dbReference type="InterPro" id="IPR050336">
    <property type="entry name" value="Chromosome_partition/occlusion"/>
</dbReference>
<keyword evidence="4" id="KW-1185">Reference proteome</keyword>
<dbReference type="InterPro" id="IPR036086">
    <property type="entry name" value="ParB/Sulfiredoxin_sf"/>
</dbReference>
<dbReference type="STRING" id="927083.DB32_000532"/>
<dbReference type="KEGG" id="samy:DB32_000532"/>
<gene>
    <name evidence="3" type="ORF">DB32_000532</name>
</gene>
<dbReference type="Pfam" id="PF17762">
    <property type="entry name" value="HTH_ParB"/>
    <property type="match status" value="1"/>
</dbReference>
<name>A0A0F6VZF3_9BACT</name>
<dbReference type="SUPFAM" id="SSF109709">
    <property type="entry name" value="KorB DNA-binding domain-like"/>
    <property type="match status" value="1"/>
</dbReference>
<dbReference type="PANTHER" id="PTHR33375:SF1">
    <property type="entry name" value="CHROMOSOME-PARTITIONING PROTEIN PARB-RELATED"/>
    <property type="match status" value="1"/>
</dbReference>
<dbReference type="Gene3D" id="3.90.1530.30">
    <property type="match status" value="1"/>
</dbReference>